<evidence type="ECO:0000313" key="2">
    <source>
        <dbReference type="Proteomes" id="UP001221757"/>
    </source>
</evidence>
<dbReference type="Proteomes" id="UP001221757">
    <property type="component" value="Unassembled WGS sequence"/>
</dbReference>
<dbReference type="AlphaFoldDB" id="A0AAD7G267"/>
<protein>
    <submittedName>
        <fullName evidence="1">Uncharacterized protein</fullName>
    </submittedName>
</protein>
<dbReference type="EMBL" id="JARKIE010000359">
    <property type="protein sequence ID" value="KAJ7651792.1"/>
    <property type="molecule type" value="Genomic_DNA"/>
</dbReference>
<reference evidence="1" key="1">
    <citation type="submission" date="2023-03" db="EMBL/GenBank/DDBJ databases">
        <title>Massive genome expansion in bonnet fungi (Mycena s.s.) driven by repeated elements and novel gene families across ecological guilds.</title>
        <authorList>
            <consortium name="Lawrence Berkeley National Laboratory"/>
            <person name="Harder C.B."/>
            <person name="Miyauchi S."/>
            <person name="Viragh M."/>
            <person name="Kuo A."/>
            <person name="Thoen E."/>
            <person name="Andreopoulos B."/>
            <person name="Lu D."/>
            <person name="Skrede I."/>
            <person name="Drula E."/>
            <person name="Henrissat B."/>
            <person name="Morin E."/>
            <person name="Kohler A."/>
            <person name="Barry K."/>
            <person name="LaButti K."/>
            <person name="Morin E."/>
            <person name="Salamov A."/>
            <person name="Lipzen A."/>
            <person name="Mereny Z."/>
            <person name="Hegedus B."/>
            <person name="Baldrian P."/>
            <person name="Stursova M."/>
            <person name="Weitz H."/>
            <person name="Taylor A."/>
            <person name="Grigoriev I.V."/>
            <person name="Nagy L.G."/>
            <person name="Martin F."/>
            <person name="Kauserud H."/>
        </authorList>
    </citation>
    <scope>NUCLEOTIDE SEQUENCE</scope>
    <source>
        <strain evidence="1">CBHHK067</strain>
    </source>
</reference>
<accession>A0AAD7G267</accession>
<organism evidence="1 2">
    <name type="scientific">Mycena rosella</name>
    <name type="common">Pink bonnet</name>
    <name type="synonym">Agaricus rosellus</name>
    <dbReference type="NCBI Taxonomy" id="1033263"/>
    <lineage>
        <taxon>Eukaryota</taxon>
        <taxon>Fungi</taxon>
        <taxon>Dikarya</taxon>
        <taxon>Basidiomycota</taxon>
        <taxon>Agaricomycotina</taxon>
        <taxon>Agaricomycetes</taxon>
        <taxon>Agaricomycetidae</taxon>
        <taxon>Agaricales</taxon>
        <taxon>Marasmiineae</taxon>
        <taxon>Mycenaceae</taxon>
        <taxon>Mycena</taxon>
    </lineage>
</organism>
<evidence type="ECO:0000313" key="1">
    <source>
        <dbReference type="EMBL" id="KAJ7651792.1"/>
    </source>
</evidence>
<sequence length="112" mass="12051">MVCVTRDEATVAHFCGTSNALRTHPNPEKTLSDGGGICMCNALRRAGESESICCGRTRHERRGGIVLGGGREARVWEKDTAYAGKYGRGAAEVRRPRRECELRAAADVSATA</sequence>
<gene>
    <name evidence="1" type="ORF">B0H17DRAFT_1147635</name>
</gene>
<name>A0AAD7G267_MYCRO</name>
<proteinExistence type="predicted"/>
<keyword evidence="2" id="KW-1185">Reference proteome</keyword>
<comment type="caution">
    <text evidence="1">The sequence shown here is derived from an EMBL/GenBank/DDBJ whole genome shotgun (WGS) entry which is preliminary data.</text>
</comment>